<dbReference type="OrthoDB" id="2592022at2759"/>
<feature type="region of interest" description="Disordered" evidence="2">
    <location>
        <begin position="572"/>
        <end position="598"/>
    </location>
</feature>
<proteinExistence type="predicted"/>
<feature type="compositionally biased region" description="Low complexity" evidence="2">
    <location>
        <begin position="858"/>
        <end position="882"/>
    </location>
</feature>
<sequence length="1012" mass="109525">MSAVEPTLNDDHPLALELSSLRAAVDRYQHEAHAASVKLQRHSLDTTHAIERAYALESENTKLREELATLKAHPDETPHPASLQVQELTIAHRRLSDKLTLTEEDLLSRTTELTHAQSDISKIENSIDAAYELAAQRQGQVQVAEAKQRELERKLRAVEEERKLSDLVVQEYAELVRTLEGRPRTQAASASAASFPLGSVGNNSSTTLVDSLSEGKSGLQKLLGELNGEHEQLGAEISRLQGDLANLASELDVERQRGNDDRTQLAQALVEMQRYRIEDNTAAKMVSRYMKFSQSATDALQKSMEGMKARYTASAATLGAQINHLQKALETERRQSEKLRQVLDDLTEDISREAYGRRREISLRLAFLGREESLAESLRRWVRRSRESFERLTSSQTLVPPDVQAVFDASVRDAEALLENLNGQPAVRPGSSGSVARVVAAQNIAASLARELQFETDRRMQLERRLAQRREIPTSTPAFAQESTSNGDAGIALERPLPTRGASLRASMIGTSKDAIPESPTQPEGTTETELATPTRAPQIVFSEEAEGPAQAPKTSSATVELPLLVSISEARPPDEAAQLNIPAPTDTPSSAPPPAPAVPSFSVVAPNETTSESVPATASVVEARPEVWASLTSDMLFQPLSAPPIITNTATYADELKTPKSIPPPIPLSAGVVFPASNGQSPPVMDVISLPSSTPTQSQLDSSAADASLVFVFELKRVRGRYDTLQRGFRDCHLALRELKKDVSSVGSTSELAVILQKAVDRLDDFNEDARVELEIRVSDEARIASGYEALLTIPGAISDEVDEAAIQAEMQAFVDGTDKAVKKALDNFTRKLDDLQHDIASVKRALHDLAANTVESPVSSSPPSTSPSWTSWTTSLLSPTRSASPGPAPTFGTVMTSPRLRQTSFSSHPRKASDSDSPKANNDPFASLDLRIAMPAHVVPSYPTTPPRAAPRPRVSSTTYMLGLGARSSFGLHTMSGGRSPPSPLAEKKKSLGSVSSDDGEDEDAASDVE</sequence>
<feature type="coiled-coil region" evidence="1">
    <location>
        <begin position="315"/>
        <end position="349"/>
    </location>
</feature>
<dbReference type="PANTHER" id="PTHR31580">
    <property type="entry name" value="FILAMENT-LIKE PLANT PROTEIN 4"/>
    <property type="match status" value="1"/>
</dbReference>
<dbReference type="HOGENOM" id="CLU_003988_0_0_1"/>
<gene>
    <name evidence="3" type="ORF">FOMPIDRAFT_97491</name>
</gene>
<dbReference type="EMBL" id="KE504207">
    <property type="protein sequence ID" value="EPS95449.1"/>
    <property type="molecule type" value="Genomic_DNA"/>
</dbReference>
<evidence type="ECO:0000313" key="3">
    <source>
        <dbReference type="EMBL" id="EPS95449.1"/>
    </source>
</evidence>
<feature type="region of interest" description="Disordered" evidence="2">
    <location>
        <begin position="510"/>
        <end position="533"/>
    </location>
</feature>
<keyword evidence="1" id="KW-0175">Coiled coil</keyword>
<feature type="region of interest" description="Disordered" evidence="2">
    <location>
        <begin position="468"/>
        <end position="496"/>
    </location>
</feature>
<organism evidence="3 4">
    <name type="scientific">Fomitopsis schrenkii</name>
    <name type="common">Brown rot fungus</name>
    <dbReference type="NCBI Taxonomy" id="2126942"/>
    <lineage>
        <taxon>Eukaryota</taxon>
        <taxon>Fungi</taxon>
        <taxon>Dikarya</taxon>
        <taxon>Basidiomycota</taxon>
        <taxon>Agaricomycotina</taxon>
        <taxon>Agaricomycetes</taxon>
        <taxon>Polyporales</taxon>
        <taxon>Fomitopsis</taxon>
    </lineage>
</organism>
<feature type="coiled-coil region" evidence="1">
    <location>
        <begin position="223"/>
        <end position="257"/>
    </location>
</feature>
<dbReference type="InParanoid" id="S8FA02"/>
<protein>
    <submittedName>
        <fullName evidence="3">Uncharacterized protein</fullName>
    </submittedName>
</protein>
<feature type="region of interest" description="Disordered" evidence="2">
    <location>
        <begin position="971"/>
        <end position="1012"/>
    </location>
</feature>
<feature type="compositionally biased region" description="Polar residues" evidence="2">
    <location>
        <begin position="895"/>
        <end position="909"/>
    </location>
</feature>
<dbReference type="Proteomes" id="UP000015241">
    <property type="component" value="Unassembled WGS sequence"/>
</dbReference>
<name>S8FA02_FOMSC</name>
<reference evidence="3 4" key="1">
    <citation type="journal article" date="2012" name="Science">
        <title>The Paleozoic origin of enzymatic lignin decomposition reconstructed from 31 fungal genomes.</title>
        <authorList>
            <person name="Floudas D."/>
            <person name="Binder M."/>
            <person name="Riley R."/>
            <person name="Barry K."/>
            <person name="Blanchette R.A."/>
            <person name="Henrissat B."/>
            <person name="Martinez A.T."/>
            <person name="Otillar R."/>
            <person name="Spatafora J.W."/>
            <person name="Yadav J.S."/>
            <person name="Aerts A."/>
            <person name="Benoit I."/>
            <person name="Boyd A."/>
            <person name="Carlson A."/>
            <person name="Copeland A."/>
            <person name="Coutinho P.M."/>
            <person name="de Vries R.P."/>
            <person name="Ferreira P."/>
            <person name="Findley K."/>
            <person name="Foster B."/>
            <person name="Gaskell J."/>
            <person name="Glotzer D."/>
            <person name="Gorecki P."/>
            <person name="Heitman J."/>
            <person name="Hesse C."/>
            <person name="Hori C."/>
            <person name="Igarashi K."/>
            <person name="Jurgens J.A."/>
            <person name="Kallen N."/>
            <person name="Kersten P."/>
            <person name="Kohler A."/>
            <person name="Kuees U."/>
            <person name="Kumar T.K.A."/>
            <person name="Kuo A."/>
            <person name="LaButti K."/>
            <person name="Larrondo L.F."/>
            <person name="Lindquist E."/>
            <person name="Ling A."/>
            <person name="Lombard V."/>
            <person name="Lucas S."/>
            <person name="Lundell T."/>
            <person name="Martin R."/>
            <person name="McLaughlin D.J."/>
            <person name="Morgenstern I."/>
            <person name="Morin E."/>
            <person name="Murat C."/>
            <person name="Nagy L.G."/>
            <person name="Nolan M."/>
            <person name="Ohm R.A."/>
            <person name="Patyshakuliyeva A."/>
            <person name="Rokas A."/>
            <person name="Ruiz-Duenas F.J."/>
            <person name="Sabat G."/>
            <person name="Salamov A."/>
            <person name="Samejima M."/>
            <person name="Schmutz J."/>
            <person name="Slot J.C."/>
            <person name="St John F."/>
            <person name="Stenlid J."/>
            <person name="Sun H."/>
            <person name="Sun S."/>
            <person name="Syed K."/>
            <person name="Tsang A."/>
            <person name="Wiebenga A."/>
            <person name="Young D."/>
            <person name="Pisabarro A."/>
            <person name="Eastwood D.C."/>
            <person name="Martin F."/>
            <person name="Cullen D."/>
            <person name="Grigoriev I.V."/>
            <person name="Hibbett D.S."/>
        </authorList>
    </citation>
    <scope>NUCLEOTIDE SEQUENCE</scope>
    <source>
        <strain evidence="4">FP-58527</strain>
    </source>
</reference>
<keyword evidence="4" id="KW-1185">Reference proteome</keyword>
<evidence type="ECO:0000256" key="1">
    <source>
        <dbReference type="SAM" id="Coils"/>
    </source>
</evidence>
<feature type="coiled-coil region" evidence="1">
    <location>
        <begin position="134"/>
        <end position="164"/>
    </location>
</feature>
<accession>S8FA02</accession>
<evidence type="ECO:0000313" key="4">
    <source>
        <dbReference type="Proteomes" id="UP000015241"/>
    </source>
</evidence>
<dbReference type="AlphaFoldDB" id="S8FA02"/>
<evidence type="ECO:0000256" key="2">
    <source>
        <dbReference type="SAM" id="MobiDB-lite"/>
    </source>
</evidence>
<feature type="compositionally biased region" description="Polar residues" evidence="2">
    <location>
        <begin position="473"/>
        <end position="487"/>
    </location>
</feature>
<feature type="compositionally biased region" description="Polar residues" evidence="2">
    <location>
        <begin position="519"/>
        <end position="532"/>
    </location>
</feature>
<dbReference type="PANTHER" id="PTHR31580:SF4">
    <property type="entry name" value="FILAMENT-LIKE PLANT PROTEIN 6"/>
    <property type="match status" value="1"/>
</dbReference>
<feature type="coiled-coil region" evidence="1">
    <location>
        <begin position="827"/>
        <end position="854"/>
    </location>
</feature>
<dbReference type="eggNOG" id="ENOG502S00B">
    <property type="taxonomic scope" value="Eukaryota"/>
</dbReference>
<dbReference type="STRING" id="743788.S8FA02"/>
<feature type="compositionally biased region" description="Acidic residues" evidence="2">
    <location>
        <begin position="1000"/>
        <end position="1012"/>
    </location>
</feature>
<feature type="region of interest" description="Disordered" evidence="2">
    <location>
        <begin position="856"/>
        <end position="927"/>
    </location>
</feature>